<comment type="caution">
    <text evidence="2">The sequence shown here is derived from an EMBL/GenBank/DDBJ whole genome shotgun (WGS) entry which is preliminary data.</text>
</comment>
<proteinExistence type="predicted"/>
<accession>A0A318KNE2</accession>
<name>A0A318KNE2_9NEIS</name>
<evidence type="ECO:0000313" key="3">
    <source>
        <dbReference type="Proteomes" id="UP000247555"/>
    </source>
</evidence>
<sequence>MRLSSNRAAERWRIVEHWALAGAALVAGGAAMLALIDRMMVVIAWANRVFG</sequence>
<evidence type="ECO:0000256" key="1">
    <source>
        <dbReference type="SAM" id="Phobius"/>
    </source>
</evidence>
<dbReference type="AlphaFoldDB" id="A0A318KNE2"/>
<keyword evidence="1" id="KW-1133">Transmembrane helix</keyword>
<dbReference type="Proteomes" id="UP000247555">
    <property type="component" value="Unassembled WGS sequence"/>
</dbReference>
<evidence type="ECO:0000313" key="2">
    <source>
        <dbReference type="EMBL" id="PXX79130.1"/>
    </source>
</evidence>
<protein>
    <submittedName>
        <fullName evidence="2">Uncharacterized protein</fullName>
    </submittedName>
</protein>
<keyword evidence="1" id="KW-0472">Membrane</keyword>
<keyword evidence="3" id="KW-1185">Reference proteome</keyword>
<feature type="transmembrane region" description="Helical" evidence="1">
    <location>
        <begin position="20"/>
        <end position="46"/>
    </location>
</feature>
<keyword evidence="1" id="KW-0812">Transmembrane</keyword>
<organism evidence="2 3">
    <name type="scientific">Rivihabitans pingtungensis</name>
    <dbReference type="NCBI Taxonomy" id="1054498"/>
    <lineage>
        <taxon>Bacteria</taxon>
        <taxon>Pseudomonadati</taxon>
        <taxon>Pseudomonadota</taxon>
        <taxon>Betaproteobacteria</taxon>
        <taxon>Neisseriales</taxon>
        <taxon>Aquaspirillaceae</taxon>
        <taxon>Rivihabitans</taxon>
    </lineage>
</organism>
<dbReference type="EMBL" id="QJKI01000008">
    <property type="protein sequence ID" value="PXX79130.1"/>
    <property type="molecule type" value="Genomic_DNA"/>
</dbReference>
<gene>
    <name evidence="2" type="ORF">DFR34_10820</name>
</gene>
<reference evidence="2 3" key="1">
    <citation type="submission" date="2018-05" db="EMBL/GenBank/DDBJ databases">
        <title>Genomic Encyclopedia of Type Strains, Phase IV (KMG-IV): sequencing the most valuable type-strain genomes for metagenomic binning, comparative biology and taxonomic classification.</title>
        <authorList>
            <person name="Goeker M."/>
        </authorList>
    </citation>
    <scope>NUCLEOTIDE SEQUENCE [LARGE SCALE GENOMIC DNA]</scope>
    <source>
        <strain evidence="2 3">DSM 29661</strain>
    </source>
</reference>